<name>A0AA36ITA1_9DINO</name>
<organism evidence="1 2">
    <name type="scientific">Effrenium voratum</name>
    <dbReference type="NCBI Taxonomy" id="2562239"/>
    <lineage>
        <taxon>Eukaryota</taxon>
        <taxon>Sar</taxon>
        <taxon>Alveolata</taxon>
        <taxon>Dinophyceae</taxon>
        <taxon>Suessiales</taxon>
        <taxon>Symbiodiniaceae</taxon>
        <taxon>Effrenium</taxon>
    </lineage>
</organism>
<evidence type="ECO:0000313" key="1">
    <source>
        <dbReference type="EMBL" id="CAJ1393236.1"/>
    </source>
</evidence>
<comment type="caution">
    <text evidence="1">The sequence shown here is derived from an EMBL/GenBank/DDBJ whole genome shotgun (WGS) entry which is preliminary data.</text>
</comment>
<dbReference type="AlphaFoldDB" id="A0AA36ITA1"/>
<dbReference type="Proteomes" id="UP001178507">
    <property type="component" value="Unassembled WGS sequence"/>
</dbReference>
<keyword evidence="2" id="KW-1185">Reference proteome</keyword>
<accession>A0AA36ITA1</accession>
<protein>
    <submittedName>
        <fullName evidence="1">Uncharacterized protein</fullName>
    </submittedName>
</protein>
<dbReference type="EMBL" id="CAUJNA010002513">
    <property type="protein sequence ID" value="CAJ1393236.1"/>
    <property type="molecule type" value="Genomic_DNA"/>
</dbReference>
<evidence type="ECO:0000313" key="2">
    <source>
        <dbReference type="Proteomes" id="UP001178507"/>
    </source>
</evidence>
<gene>
    <name evidence="1" type="ORF">EVOR1521_LOCUS18149</name>
</gene>
<proteinExistence type="predicted"/>
<reference evidence="1" key="1">
    <citation type="submission" date="2023-08" db="EMBL/GenBank/DDBJ databases">
        <authorList>
            <person name="Chen Y."/>
            <person name="Shah S."/>
            <person name="Dougan E. K."/>
            <person name="Thang M."/>
            <person name="Chan C."/>
        </authorList>
    </citation>
    <scope>NUCLEOTIDE SEQUENCE</scope>
</reference>
<sequence length="132" mass="13869">MAESEPEVSFDVSTLSGRSATLRCAPTATLGSLAPLIAKELGLDAAYGLRCFRSAGSDYHLPDSALASELASGSIVVVANSEPQWCSDQCFTMLAGASRGGEDESCETRLEIHAGGRFVYNQIFTVGGEETE</sequence>